<keyword evidence="17" id="KW-1185">Reference proteome</keyword>
<keyword evidence="3" id="KW-0515">Mutator protein</keyword>
<keyword evidence="6" id="KW-0227">DNA damage</keyword>
<dbReference type="Gene3D" id="3.90.79.10">
    <property type="entry name" value="Nucleoside Triphosphate Pyrophosphohydrolase"/>
    <property type="match status" value="1"/>
</dbReference>
<dbReference type="GO" id="GO:0008413">
    <property type="term" value="F:8-oxo-7,8-dihydroguanosine triphosphate pyrophosphatase activity"/>
    <property type="evidence" value="ECO:0007669"/>
    <property type="project" value="InterPro"/>
</dbReference>
<gene>
    <name evidence="16" type="primary">mutT</name>
    <name evidence="16" type="ORF">EDM57_18450</name>
</gene>
<name>A0A3M8ATF8_9BACL</name>
<evidence type="ECO:0000256" key="1">
    <source>
        <dbReference type="ARBA" id="ARBA00001946"/>
    </source>
</evidence>
<evidence type="ECO:0000256" key="7">
    <source>
        <dbReference type="ARBA" id="ARBA00022801"/>
    </source>
</evidence>
<comment type="cofactor">
    <cofactor evidence="1 13">
        <name>Mg(2+)</name>
        <dbReference type="ChEBI" id="CHEBI:18420"/>
    </cofactor>
</comment>
<evidence type="ECO:0000256" key="12">
    <source>
        <dbReference type="PIRSR" id="PIRSR603561-1"/>
    </source>
</evidence>
<feature type="binding site" evidence="13">
    <location>
        <position position="57"/>
    </location>
    <ligand>
        <name>Mg(2+)</name>
        <dbReference type="ChEBI" id="CHEBI:18420"/>
    </ligand>
</feature>
<dbReference type="Proteomes" id="UP000268829">
    <property type="component" value="Unassembled WGS sequence"/>
</dbReference>
<feature type="domain" description="Nudix hydrolase" evidence="15">
    <location>
        <begin position="2"/>
        <end position="127"/>
    </location>
</feature>
<evidence type="ECO:0000256" key="9">
    <source>
        <dbReference type="ARBA" id="ARBA00023204"/>
    </source>
</evidence>
<dbReference type="PROSITE" id="PS00893">
    <property type="entry name" value="NUDIX_BOX"/>
    <property type="match status" value="1"/>
</dbReference>
<dbReference type="CDD" id="cd03425">
    <property type="entry name" value="NUDIX_MutT_NudA_like"/>
    <property type="match status" value="1"/>
</dbReference>
<dbReference type="NCBIfam" id="TIGR00586">
    <property type="entry name" value="mutt"/>
    <property type="match status" value="1"/>
</dbReference>
<dbReference type="PANTHER" id="PTHR47707">
    <property type="entry name" value="8-OXO-DGTP DIPHOSPHATASE"/>
    <property type="match status" value="1"/>
</dbReference>
<organism evidence="16 17">
    <name type="scientific">Brevibacillus gelatini</name>
    <dbReference type="NCBI Taxonomy" id="1655277"/>
    <lineage>
        <taxon>Bacteria</taxon>
        <taxon>Bacillati</taxon>
        <taxon>Bacillota</taxon>
        <taxon>Bacilli</taxon>
        <taxon>Bacillales</taxon>
        <taxon>Paenibacillaceae</taxon>
        <taxon>Brevibacillus</taxon>
    </lineage>
</organism>
<evidence type="ECO:0000256" key="8">
    <source>
        <dbReference type="ARBA" id="ARBA00022842"/>
    </source>
</evidence>
<comment type="caution">
    <text evidence="16">The sequence shown here is derived from an EMBL/GenBank/DDBJ whole genome shotgun (WGS) entry which is preliminary data.</text>
</comment>
<protein>
    <recommendedName>
        <fullName evidence="11">8-oxo-dGTP diphosphatase</fullName>
        <ecNumber evidence="11">3.6.1.55</ecNumber>
    </recommendedName>
</protein>
<dbReference type="InterPro" id="IPR047127">
    <property type="entry name" value="MutT-like"/>
</dbReference>
<evidence type="ECO:0000256" key="11">
    <source>
        <dbReference type="ARBA" id="ARBA00038905"/>
    </source>
</evidence>
<keyword evidence="8 13" id="KW-0460">Magnesium</keyword>
<evidence type="ECO:0000256" key="2">
    <source>
        <dbReference type="ARBA" id="ARBA00005582"/>
    </source>
</evidence>
<dbReference type="OrthoDB" id="9810648at2"/>
<proteinExistence type="inferred from homology"/>
<evidence type="ECO:0000256" key="14">
    <source>
        <dbReference type="RuleBase" id="RU003476"/>
    </source>
</evidence>
<comment type="similarity">
    <text evidence="2 14">Belongs to the Nudix hydrolase family.</text>
</comment>
<evidence type="ECO:0000256" key="4">
    <source>
        <dbReference type="ARBA" id="ARBA00022705"/>
    </source>
</evidence>
<dbReference type="GO" id="GO:0035539">
    <property type="term" value="F:8-oxo-7,8-dihydrodeoxyguanosine triphosphate pyrophosphatase activity"/>
    <property type="evidence" value="ECO:0007669"/>
    <property type="project" value="UniProtKB-EC"/>
</dbReference>
<dbReference type="GO" id="GO:0006281">
    <property type="term" value="P:DNA repair"/>
    <property type="evidence" value="ECO:0007669"/>
    <property type="project" value="UniProtKB-KW"/>
</dbReference>
<evidence type="ECO:0000313" key="17">
    <source>
        <dbReference type="Proteomes" id="UP000268829"/>
    </source>
</evidence>
<evidence type="ECO:0000256" key="5">
    <source>
        <dbReference type="ARBA" id="ARBA00022723"/>
    </source>
</evidence>
<keyword evidence="5 13" id="KW-0479">Metal-binding</keyword>
<dbReference type="SUPFAM" id="SSF55811">
    <property type="entry name" value="Nudix"/>
    <property type="match status" value="1"/>
</dbReference>
<dbReference type="GO" id="GO:0046872">
    <property type="term" value="F:metal ion binding"/>
    <property type="evidence" value="ECO:0007669"/>
    <property type="project" value="UniProtKB-KW"/>
</dbReference>
<dbReference type="InterPro" id="IPR000086">
    <property type="entry name" value="NUDIX_hydrolase_dom"/>
</dbReference>
<evidence type="ECO:0000313" key="16">
    <source>
        <dbReference type="EMBL" id="RNB53895.1"/>
    </source>
</evidence>
<dbReference type="Pfam" id="PF00293">
    <property type="entry name" value="NUDIX"/>
    <property type="match status" value="1"/>
</dbReference>
<dbReference type="InterPro" id="IPR020084">
    <property type="entry name" value="NUDIX_hydrolase_CS"/>
</dbReference>
<dbReference type="PROSITE" id="PS51462">
    <property type="entry name" value="NUDIX"/>
    <property type="match status" value="1"/>
</dbReference>
<evidence type="ECO:0000256" key="6">
    <source>
        <dbReference type="ARBA" id="ARBA00022763"/>
    </source>
</evidence>
<feature type="binding site" evidence="13">
    <location>
        <position position="37"/>
    </location>
    <ligand>
        <name>Mg(2+)</name>
        <dbReference type="ChEBI" id="CHEBI:18420"/>
    </ligand>
</feature>
<dbReference type="EMBL" id="RHHS01000045">
    <property type="protein sequence ID" value="RNB53895.1"/>
    <property type="molecule type" value="Genomic_DNA"/>
</dbReference>
<accession>A0A3M8ATF8</accession>
<feature type="binding site" evidence="12">
    <location>
        <position position="23"/>
    </location>
    <ligand>
        <name>8-oxo-dGTP</name>
        <dbReference type="ChEBI" id="CHEBI:77896"/>
    </ligand>
</feature>
<reference evidence="16 17" key="1">
    <citation type="submission" date="2018-10" db="EMBL/GenBank/DDBJ databases">
        <title>Phylogenomics of Brevibacillus.</title>
        <authorList>
            <person name="Dunlap C."/>
        </authorList>
    </citation>
    <scope>NUCLEOTIDE SEQUENCE [LARGE SCALE GENOMIC DNA]</scope>
    <source>
        <strain evidence="16 17">DSM 100115</strain>
    </source>
</reference>
<dbReference type="PANTHER" id="PTHR47707:SF1">
    <property type="entry name" value="NUDIX HYDROLASE FAMILY PROTEIN"/>
    <property type="match status" value="1"/>
</dbReference>
<dbReference type="GO" id="GO:0044715">
    <property type="term" value="F:8-oxo-dGDP phosphatase activity"/>
    <property type="evidence" value="ECO:0007669"/>
    <property type="project" value="TreeGrafter"/>
</dbReference>
<dbReference type="PRINTS" id="PR00502">
    <property type="entry name" value="NUDIXFAMILY"/>
</dbReference>
<dbReference type="InterPro" id="IPR020476">
    <property type="entry name" value="Nudix_hydrolase"/>
</dbReference>
<feature type="binding site" evidence="12">
    <location>
        <begin position="34"/>
        <end position="37"/>
    </location>
    <ligand>
        <name>8-oxo-dGTP</name>
        <dbReference type="ChEBI" id="CHEBI:77896"/>
    </ligand>
</feature>
<keyword evidence="9" id="KW-0234">DNA repair</keyword>
<evidence type="ECO:0000256" key="3">
    <source>
        <dbReference type="ARBA" id="ARBA00022457"/>
    </source>
</evidence>
<evidence type="ECO:0000256" key="10">
    <source>
        <dbReference type="ARBA" id="ARBA00035861"/>
    </source>
</evidence>
<keyword evidence="4" id="KW-0235">DNA replication</keyword>
<sequence>MKKVDVVGAVITNEEGKILCALRSQQMSLPGMWEFPGGKIEQGETPEETLVREIEEELGCKIKVGEFITDDVYEYPTVAVRLITYFAKVISGTPVPKEHEKLEWVGHEDLMKLEWAPADLPTIRKLRKESFENPR</sequence>
<comment type="catalytic activity">
    <reaction evidence="10">
        <text>8-oxo-dGTP + H2O = 8-oxo-dGMP + diphosphate + H(+)</text>
        <dbReference type="Rhea" id="RHEA:31575"/>
        <dbReference type="ChEBI" id="CHEBI:15377"/>
        <dbReference type="ChEBI" id="CHEBI:15378"/>
        <dbReference type="ChEBI" id="CHEBI:33019"/>
        <dbReference type="ChEBI" id="CHEBI:63224"/>
        <dbReference type="ChEBI" id="CHEBI:77896"/>
        <dbReference type="EC" id="3.6.1.55"/>
    </reaction>
</comment>
<dbReference type="GO" id="GO:0006260">
    <property type="term" value="P:DNA replication"/>
    <property type="evidence" value="ECO:0007669"/>
    <property type="project" value="UniProtKB-KW"/>
</dbReference>
<dbReference type="InterPro" id="IPR015797">
    <property type="entry name" value="NUDIX_hydrolase-like_dom_sf"/>
</dbReference>
<dbReference type="AlphaFoldDB" id="A0A3M8ATF8"/>
<evidence type="ECO:0000259" key="15">
    <source>
        <dbReference type="PROSITE" id="PS51462"/>
    </source>
</evidence>
<dbReference type="InterPro" id="IPR003561">
    <property type="entry name" value="Mutator_MutT"/>
</dbReference>
<dbReference type="GO" id="GO:0044716">
    <property type="term" value="F:8-oxo-GDP phosphatase activity"/>
    <property type="evidence" value="ECO:0007669"/>
    <property type="project" value="TreeGrafter"/>
</dbReference>
<evidence type="ECO:0000256" key="13">
    <source>
        <dbReference type="PIRSR" id="PIRSR603561-2"/>
    </source>
</evidence>
<dbReference type="RefSeq" id="WP_122906160.1">
    <property type="nucleotide sequence ID" value="NZ_RHHS01000045.1"/>
</dbReference>
<dbReference type="EC" id="3.6.1.55" evidence="11"/>
<keyword evidence="7 14" id="KW-0378">Hydrolase</keyword>